<dbReference type="OrthoDB" id="9794513at2"/>
<dbReference type="InterPro" id="IPR001296">
    <property type="entry name" value="Glyco_trans_1"/>
</dbReference>
<evidence type="ECO:0000256" key="1">
    <source>
        <dbReference type="ARBA" id="ARBA00022679"/>
    </source>
</evidence>
<evidence type="ECO:0000313" key="3">
    <source>
        <dbReference type="EMBL" id="KAB1638791.1"/>
    </source>
</evidence>
<comment type="caution">
    <text evidence="3">The sequence shown here is derived from an EMBL/GenBank/DDBJ whole genome shotgun (WGS) entry which is preliminary data.</text>
</comment>
<gene>
    <name evidence="3" type="ORF">F8O03_00025</name>
</gene>
<feature type="domain" description="Glycosyl transferase family 1" evidence="2">
    <location>
        <begin position="193"/>
        <end position="286"/>
    </location>
</feature>
<keyword evidence="4" id="KW-1185">Reference proteome</keyword>
<organism evidence="3 4">
    <name type="scientific">Pseudoclavibacter terrae</name>
    <dbReference type="NCBI Taxonomy" id="1530195"/>
    <lineage>
        <taxon>Bacteria</taxon>
        <taxon>Bacillati</taxon>
        <taxon>Actinomycetota</taxon>
        <taxon>Actinomycetes</taxon>
        <taxon>Micrococcales</taxon>
        <taxon>Microbacteriaceae</taxon>
        <taxon>Pseudoclavibacter</taxon>
    </lineage>
</organism>
<name>A0A7J5B520_9MICO</name>
<evidence type="ECO:0000313" key="4">
    <source>
        <dbReference type="Proteomes" id="UP000490386"/>
    </source>
</evidence>
<sequence length="335" mass="36829">MRILVWYMHGGWANGFLSGAHEYLVPVAPGQEPPPLPAHARAVPLALLREEHVDIVVLQRLEEFGLVIEHLGRTPGHDIPAVFVEHNTPKMFPVTERHPLADDAVTIVHVTHFNDLVWDCGPAATRVIEHGVPDPGHRYTGELPALGVVINEPVRRWRVTGTDLLPSFAEVAPVDAFGIAADLLPAALPGSAIRAVGDLPTARMHAELARRRAYLHPFRWTSLGLSLLEAMHLGMPVLALATTEAHRAVPPEAGAISTDIGELRTAAVRLIEDPEEARRRGSNARAFVLEHFGLQRFLDAWDALLHDELDAFAARRNRTANHSNQAHHRSEGANR</sequence>
<reference evidence="3 4" key="1">
    <citation type="submission" date="2019-09" db="EMBL/GenBank/DDBJ databases">
        <title>Phylogeny of genus Pseudoclavibacter and closely related genus.</title>
        <authorList>
            <person name="Li Y."/>
        </authorList>
    </citation>
    <scope>NUCLEOTIDE SEQUENCE [LARGE SCALE GENOMIC DNA]</scope>
    <source>
        <strain evidence="3 4">THG-MD12</strain>
    </source>
</reference>
<dbReference type="RefSeq" id="WP_151421849.1">
    <property type="nucleotide sequence ID" value="NZ_WBJX01000001.1"/>
</dbReference>
<dbReference type="SUPFAM" id="SSF53756">
    <property type="entry name" value="UDP-Glycosyltransferase/glycogen phosphorylase"/>
    <property type="match status" value="1"/>
</dbReference>
<protein>
    <submittedName>
        <fullName evidence="3">Glycosyltransferase family 4 protein</fullName>
    </submittedName>
</protein>
<evidence type="ECO:0000259" key="2">
    <source>
        <dbReference type="Pfam" id="PF00534"/>
    </source>
</evidence>
<accession>A0A7J5B520</accession>
<proteinExistence type="predicted"/>
<dbReference type="Pfam" id="PF00534">
    <property type="entry name" value="Glycos_transf_1"/>
    <property type="match status" value="1"/>
</dbReference>
<dbReference type="EMBL" id="WBJX01000001">
    <property type="protein sequence ID" value="KAB1638791.1"/>
    <property type="molecule type" value="Genomic_DNA"/>
</dbReference>
<dbReference type="AlphaFoldDB" id="A0A7J5B520"/>
<dbReference type="GO" id="GO:0016757">
    <property type="term" value="F:glycosyltransferase activity"/>
    <property type="evidence" value="ECO:0007669"/>
    <property type="project" value="InterPro"/>
</dbReference>
<dbReference type="Gene3D" id="3.40.50.2000">
    <property type="entry name" value="Glycogen Phosphorylase B"/>
    <property type="match status" value="1"/>
</dbReference>
<dbReference type="Proteomes" id="UP000490386">
    <property type="component" value="Unassembled WGS sequence"/>
</dbReference>
<keyword evidence="1 3" id="KW-0808">Transferase</keyword>